<sequence length="211" mass="22783">MKTDRMVRVNTRSTASAMRDIITTGVLGHIETTIHIGTNVWKHPSTASSCLKDFGLVEKDSGAANPTPATSAPTMATLSTNSLPFNPSTLTPEARRRFQNKQDTKKSYMTGIEASTPFPSSVPNGTNHFYKLVNNNGLVLSDSTLYFNMGSVDSKTLACANVALADKTPSGILQWYCMFASMMNGQGIFILPFYGCRPGRGAKGFTIGLLE</sequence>
<name>A0AAD2GDW2_9STRA</name>
<comment type="caution">
    <text evidence="1">The sequence shown here is derived from an EMBL/GenBank/DDBJ whole genome shotgun (WGS) entry which is preliminary data.</text>
</comment>
<dbReference type="EMBL" id="CAKOGP040002439">
    <property type="protein sequence ID" value="CAJ1969963.1"/>
    <property type="molecule type" value="Genomic_DNA"/>
</dbReference>
<evidence type="ECO:0000313" key="2">
    <source>
        <dbReference type="Proteomes" id="UP001295423"/>
    </source>
</evidence>
<gene>
    <name evidence="1" type="ORF">CYCCA115_LOCUS23987</name>
</gene>
<keyword evidence="2" id="KW-1185">Reference proteome</keyword>
<accession>A0AAD2GDW2</accession>
<organism evidence="1 2">
    <name type="scientific">Cylindrotheca closterium</name>
    <dbReference type="NCBI Taxonomy" id="2856"/>
    <lineage>
        <taxon>Eukaryota</taxon>
        <taxon>Sar</taxon>
        <taxon>Stramenopiles</taxon>
        <taxon>Ochrophyta</taxon>
        <taxon>Bacillariophyta</taxon>
        <taxon>Bacillariophyceae</taxon>
        <taxon>Bacillariophycidae</taxon>
        <taxon>Bacillariales</taxon>
        <taxon>Bacillariaceae</taxon>
        <taxon>Cylindrotheca</taxon>
    </lineage>
</organism>
<dbReference type="AlphaFoldDB" id="A0AAD2GDW2"/>
<proteinExistence type="predicted"/>
<dbReference type="Proteomes" id="UP001295423">
    <property type="component" value="Unassembled WGS sequence"/>
</dbReference>
<evidence type="ECO:0000313" key="1">
    <source>
        <dbReference type="EMBL" id="CAJ1969963.1"/>
    </source>
</evidence>
<reference evidence="1" key="1">
    <citation type="submission" date="2023-08" db="EMBL/GenBank/DDBJ databases">
        <authorList>
            <person name="Audoor S."/>
            <person name="Bilcke G."/>
        </authorList>
    </citation>
    <scope>NUCLEOTIDE SEQUENCE</scope>
</reference>
<protein>
    <submittedName>
        <fullName evidence="1">Uncharacterized protein</fullName>
    </submittedName>
</protein>